<dbReference type="Proteomes" id="UP001589693">
    <property type="component" value="Unassembled WGS sequence"/>
</dbReference>
<feature type="transmembrane region" description="Helical" evidence="1">
    <location>
        <begin position="93"/>
        <end position="116"/>
    </location>
</feature>
<dbReference type="InterPro" id="IPR058581">
    <property type="entry name" value="TM_HPP"/>
</dbReference>
<comment type="caution">
    <text evidence="3">The sequence shown here is derived from an EMBL/GenBank/DDBJ whole genome shotgun (WGS) entry which is preliminary data.</text>
</comment>
<dbReference type="RefSeq" id="WP_377853581.1">
    <property type="nucleotide sequence ID" value="NZ_JBHLZU010000017.1"/>
</dbReference>
<dbReference type="Pfam" id="PF04982">
    <property type="entry name" value="TM_HPP"/>
    <property type="match status" value="1"/>
</dbReference>
<evidence type="ECO:0000256" key="1">
    <source>
        <dbReference type="SAM" id="Phobius"/>
    </source>
</evidence>
<feature type="domain" description="HPP transmembrane region" evidence="2">
    <location>
        <begin position="7"/>
        <end position="161"/>
    </location>
</feature>
<dbReference type="PANTHER" id="PTHR33741:SF5">
    <property type="entry name" value="TRANSMEMBRANE PROTEIN DDB_G0269096-RELATED"/>
    <property type="match status" value="1"/>
</dbReference>
<keyword evidence="1" id="KW-1133">Transmembrane helix</keyword>
<dbReference type="EMBL" id="JBHLZU010000017">
    <property type="protein sequence ID" value="MFB9906006.1"/>
    <property type="molecule type" value="Genomic_DNA"/>
</dbReference>
<keyword evidence="1" id="KW-0472">Membrane</keyword>
<name>A0ABV5ZYQ5_9PSEU</name>
<dbReference type="PANTHER" id="PTHR33741">
    <property type="entry name" value="TRANSMEMBRANE PROTEIN DDB_G0269096-RELATED"/>
    <property type="match status" value="1"/>
</dbReference>
<reference evidence="3 4" key="1">
    <citation type="submission" date="2024-09" db="EMBL/GenBank/DDBJ databases">
        <authorList>
            <person name="Sun Q."/>
            <person name="Mori K."/>
        </authorList>
    </citation>
    <scope>NUCLEOTIDE SEQUENCE [LARGE SCALE GENOMIC DNA]</scope>
    <source>
        <strain evidence="3 4">TBRC 7907</strain>
    </source>
</reference>
<proteinExistence type="predicted"/>
<evidence type="ECO:0000259" key="2">
    <source>
        <dbReference type="Pfam" id="PF04982"/>
    </source>
</evidence>
<protein>
    <submittedName>
        <fullName evidence="3">HPP family protein</fullName>
    </submittedName>
</protein>
<keyword evidence="4" id="KW-1185">Reference proteome</keyword>
<accession>A0ABV5ZYQ5</accession>
<feature type="transmembrane region" description="Helical" evidence="1">
    <location>
        <begin position="61"/>
        <end position="81"/>
    </location>
</feature>
<evidence type="ECO:0000313" key="4">
    <source>
        <dbReference type="Proteomes" id="UP001589693"/>
    </source>
</evidence>
<gene>
    <name evidence="3" type="ORF">ACFFQA_18885</name>
</gene>
<dbReference type="InterPro" id="IPR007065">
    <property type="entry name" value="HPP"/>
</dbReference>
<organism evidence="3 4">
    <name type="scientific">Allokutzneria oryzae</name>
    <dbReference type="NCBI Taxonomy" id="1378989"/>
    <lineage>
        <taxon>Bacteria</taxon>
        <taxon>Bacillati</taxon>
        <taxon>Actinomycetota</taxon>
        <taxon>Actinomycetes</taxon>
        <taxon>Pseudonocardiales</taxon>
        <taxon>Pseudonocardiaceae</taxon>
        <taxon>Allokutzneria</taxon>
    </lineage>
</organism>
<sequence length="184" mass="18836">MATPVRSRALYCGAGSFLSIAVIAVLAMYTGEPLLFPSLGPTAFLVFSAPTLPTASPRNTVLGHLLGAGAGWLGLAVCGLLDTPADLNHVGWARVGAAAIALGLTCGLMPLLGLPHPPAGATTLIVALGLLRTPEQLLMLMAGVVLITVLGLVINRLAGTRVPLWAAAPTETRTAEPAPDHQRQ</sequence>
<keyword evidence="1" id="KW-0812">Transmembrane</keyword>
<feature type="transmembrane region" description="Helical" evidence="1">
    <location>
        <begin position="136"/>
        <end position="154"/>
    </location>
</feature>
<feature type="transmembrane region" description="Helical" evidence="1">
    <location>
        <begin position="9"/>
        <end position="29"/>
    </location>
</feature>
<evidence type="ECO:0000313" key="3">
    <source>
        <dbReference type="EMBL" id="MFB9906006.1"/>
    </source>
</evidence>